<keyword evidence="2" id="KW-1185">Reference proteome</keyword>
<dbReference type="OrthoDB" id="9791640at2"/>
<sequence length="80" mass="9175">MSIIDIIKDDLVSGNFRLTLHARQRMDQRRVTLQDIRICAKDGEIFVDGDEFNLIGLDLEDRDLTVVCAYRHGTLIVTVK</sequence>
<reference evidence="1 2" key="1">
    <citation type="submission" date="2016-03" db="EMBL/GenBank/DDBJ databases">
        <authorList>
            <person name="Ploux O."/>
        </authorList>
    </citation>
    <scope>NUCLEOTIDE SEQUENCE [LARGE SCALE GENOMIC DNA]</scope>
    <source>
        <strain evidence="1 2">R0</strain>
    </source>
</reference>
<name>A0A150WLP3_BDEBC</name>
<comment type="caution">
    <text evidence="1">The sequence shown here is derived from an EMBL/GenBank/DDBJ whole genome shotgun (WGS) entry which is preliminary data.</text>
</comment>
<proteinExistence type="predicted"/>
<evidence type="ECO:0000313" key="2">
    <source>
        <dbReference type="Proteomes" id="UP000075320"/>
    </source>
</evidence>
<dbReference type="Proteomes" id="UP000075320">
    <property type="component" value="Unassembled WGS sequence"/>
</dbReference>
<dbReference type="EMBL" id="LUKE01000002">
    <property type="protein sequence ID" value="KYG64826.1"/>
    <property type="molecule type" value="Genomic_DNA"/>
</dbReference>
<accession>A0A150WLP3</accession>
<protein>
    <submittedName>
        <fullName evidence="1">Uncharacterized protein</fullName>
    </submittedName>
</protein>
<gene>
    <name evidence="1" type="ORF">AZI86_11530</name>
</gene>
<dbReference type="Pfam" id="PF14076">
    <property type="entry name" value="DUF4258"/>
    <property type="match status" value="1"/>
</dbReference>
<organism evidence="1 2">
    <name type="scientific">Bdellovibrio bacteriovorus</name>
    <dbReference type="NCBI Taxonomy" id="959"/>
    <lineage>
        <taxon>Bacteria</taxon>
        <taxon>Pseudomonadati</taxon>
        <taxon>Bdellovibrionota</taxon>
        <taxon>Bdellovibrionia</taxon>
        <taxon>Bdellovibrionales</taxon>
        <taxon>Pseudobdellovibrionaceae</taxon>
        <taxon>Bdellovibrio</taxon>
    </lineage>
</organism>
<dbReference type="RefSeq" id="WP_061835337.1">
    <property type="nucleotide sequence ID" value="NZ_LUKE01000002.1"/>
</dbReference>
<evidence type="ECO:0000313" key="1">
    <source>
        <dbReference type="EMBL" id="KYG64826.1"/>
    </source>
</evidence>
<dbReference type="InterPro" id="IPR025354">
    <property type="entry name" value="DUF4258"/>
</dbReference>
<dbReference type="AlphaFoldDB" id="A0A150WLP3"/>